<dbReference type="PANTHER" id="PTHR31382">
    <property type="entry name" value="NA(+)/H(+) ANTIPORTER"/>
    <property type="match status" value="1"/>
</dbReference>
<feature type="transmembrane region" description="Helical" evidence="6">
    <location>
        <begin position="20"/>
        <end position="39"/>
    </location>
</feature>
<feature type="domain" description="RNase III" evidence="7">
    <location>
        <begin position="555"/>
        <end position="678"/>
    </location>
</feature>
<dbReference type="GO" id="GO:0004525">
    <property type="term" value="F:ribonuclease III activity"/>
    <property type="evidence" value="ECO:0007669"/>
    <property type="project" value="InterPro"/>
</dbReference>
<dbReference type="SMART" id="SM00535">
    <property type="entry name" value="RIBOc"/>
    <property type="match status" value="1"/>
</dbReference>
<sequence length="711" mass="76984">MSSMHHGLEDNSNVLPDYVTIEVTYISTALAILGFYLVTVGQFSYLIKSRLLMSSALIALCLGIAVGPIGLDWVSPWKWTNYDDEARFNLTFQITRLVIGIQVMFAGIDLPAAYLRREAWSLFMLLIPIMTVAWFVSAGFVLLFVNGITFLEALAIAACITPTDPILANAIVKGRYAEKHVPKAVRDIISAESGANDGLGYPFLFLAVFLMQRSNDGHSISLSLRHWVVTTWLYQIALSVAMGAIIGYLARKTLKIAYNRKLVDHESFLAYGVGLALFTLGVVGLIGSDDILACFVAGNSLTWKDFFRIEKEEHEDTFQDVIDGLLDTATFIYIGTIIPWSEFSNEYLTPWKLVLFAICILLFRRLPAMMAVYKIIPALEDYAILALHVLPEDRIVLRSVIFPVVIFMAMGSTIVHGITIPITKGVPLAVTRTRSITSSTPVSRFFRSETTTSTNGALNSTPGSRAISRRNSLSAGDTAGAEKAATGPIIAAAGVEHPQVEAADGANEARDIETLRGFSGSMASASSPPPPAPDSPPRGVLTLSALLASGMDERLKLLKERVPAFEFEGKEARELAITALTHSSLSATRNGTELAKVGEACSKAVATKALYLAPGTHSGAQYNHAIALNFSKKSLSPIGRDLKLDELMRLGKGVPYVSDEMVSTALLALLGALELSRGSEAVLDALQKLGIFKPPPPVVEESATREDTPKE</sequence>
<evidence type="ECO:0000256" key="4">
    <source>
        <dbReference type="ARBA" id="ARBA00023136"/>
    </source>
</evidence>
<dbReference type="InterPro" id="IPR038770">
    <property type="entry name" value="Na+/solute_symporter_sf"/>
</dbReference>
<keyword evidence="3 6" id="KW-1133">Transmembrane helix</keyword>
<feature type="transmembrane region" description="Helical" evidence="6">
    <location>
        <begin position="150"/>
        <end position="172"/>
    </location>
</feature>
<feature type="transmembrane region" description="Helical" evidence="6">
    <location>
        <begin position="193"/>
        <end position="212"/>
    </location>
</feature>
<keyword evidence="9" id="KW-1185">Reference proteome</keyword>
<gene>
    <name evidence="8" type="ORF">Rhopal_001574-T1</name>
</gene>
<evidence type="ECO:0000256" key="3">
    <source>
        <dbReference type="ARBA" id="ARBA00022989"/>
    </source>
</evidence>
<proteinExistence type="predicted"/>
<feature type="region of interest" description="Disordered" evidence="5">
    <location>
        <begin position="519"/>
        <end position="539"/>
    </location>
</feature>
<protein>
    <recommendedName>
        <fullName evidence="7">RNase III domain-containing protein</fullName>
    </recommendedName>
</protein>
<feature type="transmembrane region" description="Helical" evidence="6">
    <location>
        <begin position="51"/>
        <end position="74"/>
    </location>
</feature>
<feature type="transmembrane region" description="Helical" evidence="6">
    <location>
        <begin position="94"/>
        <end position="115"/>
    </location>
</feature>
<dbReference type="InterPro" id="IPR000999">
    <property type="entry name" value="RNase_III_dom"/>
</dbReference>
<evidence type="ECO:0000256" key="5">
    <source>
        <dbReference type="SAM" id="MobiDB-lite"/>
    </source>
</evidence>
<dbReference type="GO" id="GO:0015385">
    <property type="term" value="F:sodium:proton antiporter activity"/>
    <property type="evidence" value="ECO:0007669"/>
    <property type="project" value="InterPro"/>
</dbReference>
<feature type="transmembrane region" description="Helical" evidence="6">
    <location>
        <begin position="232"/>
        <end position="250"/>
    </location>
</feature>
<evidence type="ECO:0000256" key="6">
    <source>
        <dbReference type="SAM" id="Phobius"/>
    </source>
</evidence>
<dbReference type="InterPro" id="IPR036389">
    <property type="entry name" value="RNase_III_sf"/>
</dbReference>
<dbReference type="Pfam" id="PF00999">
    <property type="entry name" value="Na_H_Exchanger"/>
    <property type="match status" value="1"/>
</dbReference>
<evidence type="ECO:0000313" key="8">
    <source>
        <dbReference type="EMBL" id="GJN88608.1"/>
    </source>
</evidence>
<dbReference type="GO" id="GO:0120029">
    <property type="term" value="P:proton export across plasma membrane"/>
    <property type="evidence" value="ECO:0007669"/>
    <property type="project" value="InterPro"/>
</dbReference>
<dbReference type="GO" id="GO:0042391">
    <property type="term" value="P:regulation of membrane potential"/>
    <property type="evidence" value="ECO:0007669"/>
    <property type="project" value="InterPro"/>
</dbReference>
<accession>A0AAV5GED5</accession>
<dbReference type="Gene3D" id="1.10.1520.10">
    <property type="entry name" value="Ribonuclease III domain"/>
    <property type="match status" value="1"/>
</dbReference>
<dbReference type="PROSITE" id="PS50142">
    <property type="entry name" value="RNASE_3_2"/>
    <property type="match status" value="1"/>
</dbReference>
<comment type="subcellular location">
    <subcellularLocation>
        <location evidence="1">Membrane</location>
        <topology evidence="1">Multi-pass membrane protein</topology>
    </subcellularLocation>
</comment>
<dbReference type="InterPro" id="IPR004712">
    <property type="entry name" value="Na+/H+_antiporter_fungi"/>
</dbReference>
<dbReference type="AlphaFoldDB" id="A0AAV5GED5"/>
<feature type="region of interest" description="Disordered" evidence="5">
    <location>
        <begin position="450"/>
        <end position="480"/>
    </location>
</feature>
<evidence type="ECO:0000259" key="7">
    <source>
        <dbReference type="PROSITE" id="PS50142"/>
    </source>
</evidence>
<dbReference type="InterPro" id="IPR006153">
    <property type="entry name" value="Cation/H_exchanger_TM"/>
</dbReference>
<evidence type="ECO:0000256" key="1">
    <source>
        <dbReference type="ARBA" id="ARBA00004141"/>
    </source>
</evidence>
<dbReference type="Gene3D" id="1.20.1530.20">
    <property type="match status" value="1"/>
</dbReference>
<keyword evidence="2 6" id="KW-0812">Transmembrane</keyword>
<name>A0AAV5GED5_9BASI</name>
<feature type="transmembrane region" description="Helical" evidence="6">
    <location>
        <begin position="353"/>
        <end position="376"/>
    </location>
</feature>
<dbReference type="GO" id="GO:0005886">
    <property type="term" value="C:plasma membrane"/>
    <property type="evidence" value="ECO:0007669"/>
    <property type="project" value="InterPro"/>
</dbReference>
<dbReference type="PANTHER" id="PTHR31382:SF1">
    <property type="entry name" value="SODIUM ION_PROTON EXCHANGER (EUROFUNG)"/>
    <property type="match status" value="1"/>
</dbReference>
<dbReference type="GO" id="GO:0006396">
    <property type="term" value="P:RNA processing"/>
    <property type="evidence" value="ECO:0007669"/>
    <property type="project" value="InterPro"/>
</dbReference>
<keyword evidence="4 6" id="KW-0472">Membrane</keyword>
<dbReference type="GO" id="GO:0036376">
    <property type="term" value="P:sodium ion export across plasma membrane"/>
    <property type="evidence" value="ECO:0007669"/>
    <property type="project" value="InterPro"/>
</dbReference>
<organism evidence="8 9">
    <name type="scientific">Rhodotorula paludigena</name>
    <dbReference type="NCBI Taxonomy" id="86838"/>
    <lineage>
        <taxon>Eukaryota</taxon>
        <taxon>Fungi</taxon>
        <taxon>Dikarya</taxon>
        <taxon>Basidiomycota</taxon>
        <taxon>Pucciniomycotina</taxon>
        <taxon>Microbotryomycetes</taxon>
        <taxon>Sporidiobolales</taxon>
        <taxon>Sporidiobolaceae</taxon>
        <taxon>Rhodotorula</taxon>
    </lineage>
</organism>
<feature type="transmembrane region" description="Helical" evidence="6">
    <location>
        <begin position="396"/>
        <end position="418"/>
    </location>
</feature>
<dbReference type="Proteomes" id="UP001342314">
    <property type="component" value="Unassembled WGS sequence"/>
</dbReference>
<reference evidence="8 9" key="1">
    <citation type="submission" date="2021-12" db="EMBL/GenBank/DDBJ databases">
        <title>High titer production of polyol ester of fatty acids by Rhodotorula paludigena BS15 towards product separation-free biomass refinery.</title>
        <authorList>
            <person name="Mano J."/>
            <person name="Ono H."/>
            <person name="Tanaka T."/>
            <person name="Naito K."/>
            <person name="Sushida H."/>
            <person name="Ike M."/>
            <person name="Tokuyasu K."/>
            <person name="Kitaoka M."/>
        </authorList>
    </citation>
    <scope>NUCLEOTIDE SEQUENCE [LARGE SCALE GENOMIC DNA]</scope>
    <source>
        <strain evidence="8 9">BS15</strain>
    </source>
</reference>
<feature type="transmembrane region" description="Helical" evidence="6">
    <location>
        <begin position="122"/>
        <end position="144"/>
    </location>
</feature>
<feature type="compositionally biased region" description="Polar residues" evidence="5">
    <location>
        <begin position="455"/>
        <end position="475"/>
    </location>
</feature>
<feature type="compositionally biased region" description="Pro residues" evidence="5">
    <location>
        <begin position="527"/>
        <end position="536"/>
    </location>
</feature>
<dbReference type="SUPFAM" id="SSF69065">
    <property type="entry name" value="RNase III domain-like"/>
    <property type="match status" value="1"/>
</dbReference>
<comment type="caution">
    <text evidence="8">The sequence shown here is derived from an EMBL/GenBank/DDBJ whole genome shotgun (WGS) entry which is preliminary data.</text>
</comment>
<feature type="transmembrane region" description="Helical" evidence="6">
    <location>
        <begin position="271"/>
        <end position="298"/>
    </location>
</feature>
<evidence type="ECO:0000313" key="9">
    <source>
        <dbReference type="Proteomes" id="UP001342314"/>
    </source>
</evidence>
<dbReference type="EMBL" id="BQKY01000003">
    <property type="protein sequence ID" value="GJN88608.1"/>
    <property type="molecule type" value="Genomic_DNA"/>
</dbReference>
<evidence type="ECO:0000256" key="2">
    <source>
        <dbReference type="ARBA" id="ARBA00022692"/>
    </source>
</evidence>